<feature type="domain" description="Alcohol dehydrogenase-like N-terminal" evidence="9">
    <location>
        <begin position="37"/>
        <end position="147"/>
    </location>
</feature>
<sequence>MSFNLSWPSATMRAVVYYGTPFEMTVQDVAKPTVLNETDVVVRVTTSAVCGSDLHIYRGYMGGAVPWTMGHEAVGYISEVGDAVSSFAVGDYVIIPDTISPDQLEMEPTSKEYFGFGNSEMGLGGLQGYIAEYARVPFADTNLIPIPLTHETANSTIERDYLTVSDIFATGWAGVDYSGFQPGDSVAVFGAGPVGLLSAYSAILRGASNVYVVDHVEERLELAASIGAIPINFAKNDPVAQILAREPRGVMRTVDCVGMEALDTSLEMDQSIVVQQMIDVVHFGGGIGQLGVYKSQSSSPGAPYGSTMSPTIPFPISTFFAKGLSFRTGAVDPKKYAPSLIDLINSGKAHPGFVISAVIGIEAVPEYYSRFNNKKETKVAIYFAE</sequence>
<keyword evidence="3 7" id="KW-0479">Metal-binding</keyword>
<dbReference type="SUPFAM" id="SSF50129">
    <property type="entry name" value="GroES-like"/>
    <property type="match status" value="1"/>
</dbReference>
<evidence type="ECO:0000256" key="7">
    <source>
        <dbReference type="RuleBase" id="RU361277"/>
    </source>
</evidence>
<evidence type="ECO:0000256" key="5">
    <source>
        <dbReference type="ARBA" id="ARBA00023002"/>
    </source>
</evidence>
<dbReference type="PROSITE" id="PS00059">
    <property type="entry name" value="ADH_ZINC"/>
    <property type="match status" value="1"/>
</dbReference>
<dbReference type="Proteomes" id="UP000076552">
    <property type="component" value="Unassembled WGS sequence"/>
</dbReference>
<evidence type="ECO:0000313" key="11">
    <source>
        <dbReference type="Proteomes" id="UP000076552"/>
    </source>
</evidence>
<evidence type="ECO:0000256" key="2">
    <source>
        <dbReference type="ARBA" id="ARBA00008072"/>
    </source>
</evidence>
<dbReference type="Pfam" id="PF08240">
    <property type="entry name" value="ADH_N"/>
    <property type="match status" value="1"/>
</dbReference>
<protein>
    <submittedName>
        <fullName evidence="10">Alcohol dehydrogenase protein</fullName>
    </submittedName>
</protein>
<dbReference type="GO" id="GO:0008270">
    <property type="term" value="F:zinc ion binding"/>
    <property type="evidence" value="ECO:0007669"/>
    <property type="project" value="InterPro"/>
</dbReference>
<evidence type="ECO:0000256" key="4">
    <source>
        <dbReference type="ARBA" id="ARBA00022833"/>
    </source>
</evidence>
<keyword evidence="4 7" id="KW-0862">Zinc</keyword>
<comment type="similarity">
    <text evidence="2 7">Belongs to the zinc-containing alcohol dehydrogenase family.</text>
</comment>
<dbReference type="Pfam" id="PF00107">
    <property type="entry name" value="ADH_zinc_N"/>
    <property type="match status" value="1"/>
</dbReference>
<dbReference type="InterPro" id="IPR013149">
    <property type="entry name" value="ADH-like_C"/>
</dbReference>
<dbReference type="Gene3D" id="3.90.180.10">
    <property type="entry name" value="Medium-chain alcohol dehydrogenases, catalytic domain"/>
    <property type="match status" value="1"/>
</dbReference>
<name>A0A166PSU6_9PEZI</name>
<dbReference type="InterPro" id="IPR036291">
    <property type="entry name" value="NAD(P)-bd_dom_sf"/>
</dbReference>
<dbReference type="SUPFAM" id="SSF51735">
    <property type="entry name" value="NAD(P)-binding Rossmann-fold domains"/>
    <property type="match status" value="1"/>
</dbReference>
<dbReference type="PANTHER" id="PTHR42813">
    <property type="entry name" value="ZINC-TYPE ALCOHOL DEHYDROGENASE-LIKE"/>
    <property type="match status" value="1"/>
</dbReference>
<gene>
    <name evidence="10" type="ORF">CT0861_03250</name>
</gene>
<dbReference type="InterPro" id="IPR013154">
    <property type="entry name" value="ADH-like_N"/>
</dbReference>
<evidence type="ECO:0000313" key="10">
    <source>
        <dbReference type="EMBL" id="KZL67128.1"/>
    </source>
</evidence>
<dbReference type="InterPro" id="IPR002328">
    <property type="entry name" value="ADH_Zn_CS"/>
</dbReference>
<evidence type="ECO:0000259" key="8">
    <source>
        <dbReference type="Pfam" id="PF00107"/>
    </source>
</evidence>
<dbReference type="GO" id="GO:0016491">
    <property type="term" value="F:oxidoreductase activity"/>
    <property type="evidence" value="ECO:0007669"/>
    <property type="project" value="UniProtKB-KW"/>
</dbReference>
<evidence type="ECO:0000259" key="9">
    <source>
        <dbReference type="Pfam" id="PF08240"/>
    </source>
</evidence>
<keyword evidence="11" id="KW-1185">Reference proteome</keyword>
<dbReference type="AlphaFoldDB" id="A0A166PSU6"/>
<keyword evidence="5" id="KW-0560">Oxidoreductase</keyword>
<reference evidence="10 11" key="1">
    <citation type="submission" date="2015-06" db="EMBL/GenBank/DDBJ databases">
        <title>Survival trade-offs in plant roots during colonization by closely related pathogenic and mutualistic fungi.</title>
        <authorList>
            <person name="Hacquard S."/>
            <person name="Kracher B."/>
            <person name="Hiruma K."/>
            <person name="Weinman A."/>
            <person name="Muench P."/>
            <person name="Garrido Oter R."/>
            <person name="Ver Loren van Themaat E."/>
            <person name="Dallerey J.-F."/>
            <person name="Damm U."/>
            <person name="Henrissat B."/>
            <person name="Lespinet O."/>
            <person name="Thon M."/>
            <person name="Kemen E."/>
            <person name="McHardy A.C."/>
            <person name="Schulze-Lefert P."/>
            <person name="O'Connell R.J."/>
        </authorList>
    </citation>
    <scope>NUCLEOTIDE SEQUENCE [LARGE SCALE GENOMIC DNA]</scope>
    <source>
        <strain evidence="10 11">0861</strain>
    </source>
</reference>
<organism evidence="10 11">
    <name type="scientific">Colletotrichum tofieldiae</name>
    <dbReference type="NCBI Taxonomy" id="708197"/>
    <lineage>
        <taxon>Eukaryota</taxon>
        <taxon>Fungi</taxon>
        <taxon>Dikarya</taxon>
        <taxon>Ascomycota</taxon>
        <taxon>Pezizomycotina</taxon>
        <taxon>Sordariomycetes</taxon>
        <taxon>Hypocreomycetidae</taxon>
        <taxon>Glomerellales</taxon>
        <taxon>Glomerellaceae</taxon>
        <taxon>Colletotrichum</taxon>
        <taxon>Colletotrichum spaethianum species complex</taxon>
    </lineage>
</organism>
<dbReference type="InterPro" id="IPR011032">
    <property type="entry name" value="GroES-like_sf"/>
</dbReference>
<dbReference type="STRING" id="708197.A0A166PSU6"/>
<dbReference type="CDD" id="cd08282">
    <property type="entry name" value="PFDH_like"/>
    <property type="match status" value="1"/>
</dbReference>
<comment type="caution">
    <text evidence="10">The sequence shown here is derived from an EMBL/GenBank/DDBJ whole genome shotgun (WGS) entry which is preliminary data.</text>
</comment>
<feature type="domain" description="Alcohol dehydrogenase-like C-terminal" evidence="8">
    <location>
        <begin position="193"/>
        <end position="268"/>
    </location>
</feature>
<evidence type="ECO:0000256" key="3">
    <source>
        <dbReference type="ARBA" id="ARBA00022723"/>
    </source>
</evidence>
<keyword evidence="6" id="KW-0520">NAD</keyword>
<proteinExistence type="inferred from homology"/>
<evidence type="ECO:0000256" key="6">
    <source>
        <dbReference type="ARBA" id="ARBA00023027"/>
    </source>
</evidence>
<accession>A0A166PSU6</accession>
<dbReference type="PANTHER" id="PTHR42813:SF3">
    <property type="entry name" value="GLUTATHIONE-INDEPENDENT FORMALDEHYDE DEHYDROGENASE"/>
    <property type="match status" value="1"/>
</dbReference>
<dbReference type="EMBL" id="LFIV01000154">
    <property type="protein sequence ID" value="KZL67128.1"/>
    <property type="molecule type" value="Genomic_DNA"/>
</dbReference>
<evidence type="ECO:0000256" key="1">
    <source>
        <dbReference type="ARBA" id="ARBA00001947"/>
    </source>
</evidence>
<comment type="cofactor">
    <cofactor evidence="1 7">
        <name>Zn(2+)</name>
        <dbReference type="ChEBI" id="CHEBI:29105"/>
    </cofactor>
</comment>
<dbReference type="Gene3D" id="3.40.50.720">
    <property type="entry name" value="NAD(P)-binding Rossmann-like Domain"/>
    <property type="match status" value="1"/>
</dbReference>